<dbReference type="InParanoid" id="A0A0M8K7A5"/>
<dbReference type="PANTHER" id="PTHR43240:SF5">
    <property type="entry name" value="1,4-DIHYDROXY-2-NAPHTHOYL-COA THIOESTERASE 1"/>
    <property type="match status" value="1"/>
</dbReference>
<sequence length="155" mass="17325">MREEVLAFIQQVNVETITPEEWLAAMNKTREFTAIGPLGATFEAVSDDEIVMQMPITDNARQPVGLLHGGVSLLLAETAASAHAFWRTDLRERVPVGIEINGSHLRSASEGTVRVVGRVLRRSRSFIVHEVEIWHVESEKLLSVCRVTNYYKPAT</sequence>
<evidence type="ECO:0000256" key="2">
    <source>
        <dbReference type="ARBA" id="ARBA00022801"/>
    </source>
</evidence>
<dbReference type="AlphaFoldDB" id="A0A0M8K7A5"/>
<dbReference type="Gene3D" id="3.10.129.10">
    <property type="entry name" value="Hotdog Thioesterase"/>
    <property type="match status" value="1"/>
</dbReference>
<keyword evidence="2" id="KW-0378">Hydrolase</keyword>
<dbReference type="FunCoup" id="A0A0M8K7A5">
    <property type="interactions" value="22"/>
</dbReference>
<dbReference type="InterPro" id="IPR003736">
    <property type="entry name" value="PAAI_dom"/>
</dbReference>
<dbReference type="InterPro" id="IPR006683">
    <property type="entry name" value="Thioestr_dom"/>
</dbReference>
<accession>A0A0M8K7A5</accession>
<dbReference type="NCBIfam" id="TIGR00369">
    <property type="entry name" value="unchar_dom_1"/>
    <property type="match status" value="1"/>
</dbReference>
<dbReference type="STRING" id="872965.SE16_14350"/>
<evidence type="ECO:0000259" key="3">
    <source>
        <dbReference type="Pfam" id="PF03061"/>
    </source>
</evidence>
<proteinExistence type="inferred from homology"/>
<dbReference type="Proteomes" id="UP000037784">
    <property type="component" value="Unassembled WGS sequence"/>
</dbReference>
<dbReference type="EMBL" id="BBZA01000038">
    <property type="protein sequence ID" value="GAP62251.1"/>
    <property type="molecule type" value="Genomic_DNA"/>
</dbReference>
<feature type="domain" description="Thioesterase" evidence="3">
    <location>
        <begin position="65"/>
        <end position="139"/>
    </location>
</feature>
<dbReference type="GO" id="GO:0005829">
    <property type="term" value="C:cytosol"/>
    <property type="evidence" value="ECO:0007669"/>
    <property type="project" value="TreeGrafter"/>
</dbReference>
<evidence type="ECO:0000256" key="1">
    <source>
        <dbReference type="ARBA" id="ARBA00008324"/>
    </source>
</evidence>
<gene>
    <name evidence="4" type="ORF">ARMA_0674</name>
</gene>
<dbReference type="SUPFAM" id="SSF54637">
    <property type="entry name" value="Thioesterase/thiol ester dehydrase-isomerase"/>
    <property type="match status" value="1"/>
</dbReference>
<dbReference type="GO" id="GO:0061522">
    <property type="term" value="F:1,4-dihydroxy-2-naphthoyl-CoA thioesterase activity"/>
    <property type="evidence" value="ECO:0007669"/>
    <property type="project" value="TreeGrafter"/>
</dbReference>
<evidence type="ECO:0000313" key="5">
    <source>
        <dbReference type="Proteomes" id="UP000037784"/>
    </source>
</evidence>
<dbReference type="Pfam" id="PF03061">
    <property type="entry name" value="4HBT"/>
    <property type="match status" value="1"/>
</dbReference>
<comment type="similarity">
    <text evidence="1">Belongs to the thioesterase PaaI family.</text>
</comment>
<evidence type="ECO:0000313" key="4">
    <source>
        <dbReference type="EMBL" id="GAP62251.1"/>
    </source>
</evidence>
<dbReference type="PANTHER" id="PTHR43240">
    <property type="entry name" value="1,4-DIHYDROXY-2-NAPHTHOYL-COA THIOESTERASE 1"/>
    <property type="match status" value="1"/>
</dbReference>
<dbReference type="RefSeq" id="WP_054492179.1">
    <property type="nucleotide sequence ID" value="NZ_BBZA01000038.1"/>
</dbReference>
<name>A0A0M8K7A5_9CHLR</name>
<organism evidence="4 5">
    <name type="scientific">Ardenticatena maritima</name>
    <dbReference type="NCBI Taxonomy" id="872965"/>
    <lineage>
        <taxon>Bacteria</taxon>
        <taxon>Bacillati</taxon>
        <taxon>Chloroflexota</taxon>
        <taxon>Ardenticatenia</taxon>
        <taxon>Ardenticatenales</taxon>
        <taxon>Ardenticatenaceae</taxon>
        <taxon>Ardenticatena</taxon>
    </lineage>
</organism>
<dbReference type="InterPro" id="IPR029069">
    <property type="entry name" value="HotDog_dom_sf"/>
</dbReference>
<dbReference type="CDD" id="cd03443">
    <property type="entry name" value="PaaI_thioesterase"/>
    <property type="match status" value="1"/>
</dbReference>
<keyword evidence="5" id="KW-1185">Reference proteome</keyword>
<dbReference type="OrthoDB" id="9798208at2"/>
<comment type="caution">
    <text evidence="4">The sequence shown here is derived from an EMBL/GenBank/DDBJ whole genome shotgun (WGS) entry which is preliminary data.</text>
</comment>
<protein>
    <recommendedName>
        <fullName evidence="3">Thioesterase domain-containing protein</fullName>
    </recommendedName>
</protein>
<reference evidence="5" key="1">
    <citation type="submission" date="2015-08" db="EMBL/GenBank/DDBJ databases">
        <title>Draft Genome Sequence of a Heterotrophic Facultative Anaerobic Bacterium Ardenticatena maritima Strain 110S.</title>
        <authorList>
            <person name="Kawaichi S."/>
            <person name="Yoshida T."/>
            <person name="Sako Y."/>
            <person name="Nakamura R."/>
        </authorList>
    </citation>
    <scope>NUCLEOTIDE SEQUENCE [LARGE SCALE GENOMIC DNA]</scope>
    <source>
        <strain evidence="5">110S</strain>
    </source>
</reference>